<dbReference type="PATRIC" id="fig|931276.5.peg.1867"/>
<sequence>MSFKCASWDLDRGNVCSVTGDGCMFMIPNSKACVEMCMEKV</sequence>
<evidence type="ECO:0000313" key="2">
    <source>
        <dbReference type="Proteomes" id="UP000011728"/>
    </source>
</evidence>
<reference evidence="1 2" key="1">
    <citation type="submission" date="2013-02" db="EMBL/GenBank/DDBJ databases">
        <title>Genome sequence of Clostridium saccharoperbutylacetonicum N1-4(HMT).</title>
        <authorList>
            <person name="Poehlein A."/>
            <person name="Daniel R."/>
        </authorList>
    </citation>
    <scope>NUCLEOTIDE SEQUENCE [LARGE SCALE GENOMIC DNA]</scope>
    <source>
        <strain evidence="2">N1-4(HMT)</strain>
    </source>
</reference>
<name>M1LRT2_9CLOT</name>
<dbReference type="AlphaFoldDB" id="M1LRT2"/>
<accession>M1LRT2</accession>
<dbReference type="KEGG" id="csr:Cspa_c18800"/>
<proteinExistence type="predicted"/>
<dbReference type="Proteomes" id="UP000011728">
    <property type="component" value="Chromosome"/>
</dbReference>
<keyword evidence="2" id="KW-1185">Reference proteome</keyword>
<gene>
    <name evidence="1" type="ORF">Cspa_c18800</name>
</gene>
<protein>
    <submittedName>
        <fullName evidence="1">Uncharacterized protein</fullName>
    </submittedName>
</protein>
<organism evidence="1 2">
    <name type="scientific">Clostridium saccharoperbutylacetonicum N1-4(HMT)</name>
    <dbReference type="NCBI Taxonomy" id="931276"/>
    <lineage>
        <taxon>Bacteria</taxon>
        <taxon>Bacillati</taxon>
        <taxon>Bacillota</taxon>
        <taxon>Clostridia</taxon>
        <taxon>Eubacteriales</taxon>
        <taxon>Clostridiaceae</taxon>
        <taxon>Clostridium</taxon>
    </lineage>
</organism>
<dbReference type="EMBL" id="CP004121">
    <property type="protein sequence ID" value="AGF55650.1"/>
    <property type="molecule type" value="Genomic_DNA"/>
</dbReference>
<dbReference type="HOGENOM" id="CLU_211006_0_0_9"/>
<evidence type="ECO:0000313" key="1">
    <source>
        <dbReference type="EMBL" id="AGF55650.1"/>
    </source>
</evidence>
<dbReference type="RefSeq" id="WP_015391971.1">
    <property type="nucleotide sequence ID" value="NC_020291.1"/>
</dbReference>